<name>A0A392U1F7_9FABA</name>
<feature type="non-terminal residue" evidence="1">
    <location>
        <position position="12"/>
    </location>
</feature>
<protein>
    <submittedName>
        <fullName evidence="1">Uncharacterized protein</fullName>
    </submittedName>
</protein>
<organism evidence="1 2">
    <name type="scientific">Trifolium medium</name>
    <dbReference type="NCBI Taxonomy" id="97028"/>
    <lineage>
        <taxon>Eukaryota</taxon>
        <taxon>Viridiplantae</taxon>
        <taxon>Streptophyta</taxon>
        <taxon>Embryophyta</taxon>
        <taxon>Tracheophyta</taxon>
        <taxon>Spermatophyta</taxon>
        <taxon>Magnoliopsida</taxon>
        <taxon>eudicotyledons</taxon>
        <taxon>Gunneridae</taxon>
        <taxon>Pentapetalae</taxon>
        <taxon>rosids</taxon>
        <taxon>fabids</taxon>
        <taxon>Fabales</taxon>
        <taxon>Fabaceae</taxon>
        <taxon>Papilionoideae</taxon>
        <taxon>50 kb inversion clade</taxon>
        <taxon>NPAAA clade</taxon>
        <taxon>Hologalegina</taxon>
        <taxon>IRL clade</taxon>
        <taxon>Trifolieae</taxon>
        <taxon>Trifolium</taxon>
    </lineage>
</organism>
<dbReference type="EMBL" id="LXQA010705458">
    <property type="protein sequence ID" value="MCI66938.1"/>
    <property type="molecule type" value="Genomic_DNA"/>
</dbReference>
<sequence length="12" mass="1454">MSRIDKFLLSED</sequence>
<evidence type="ECO:0000313" key="2">
    <source>
        <dbReference type="Proteomes" id="UP000265520"/>
    </source>
</evidence>
<comment type="caution">
    <text evidence="1">The sequence shown here is derived from an EMBL/GenBank/DDBJ whole genome shotgun (WGS) entry which is preliminary data.</text>
</comment>
<proteinExistence type="predicted"/>
<accession>A0A392U1F7</accession>
<keyword evidence="2" id="KW-1185">Reference proteome</keyword>
<reference evidence="1 2" key="1">
    <citation type="journal article" date="2018" name="Front. Plant Sci.">
        <title>Red Clover (Trifolium pratense) and Zigzag Clover (T. medium) - A Picture of Genomic Similarities and Differences.</title>
        <authorList>
            <person name="Dluhosova J."/>
            <person name="Istvanek J."/>
            <person name="Nedelnik J."/>
            <person name="Repkova J."/>
        </authorList>
    </citation>
    <scope>NUCLEOTIDE SEQUENCE [LARGE SCALE GENOMIC DNA]</scope>
    <source>
        <strain evidence="2">cv. 10/8</strain>
        <tissue evidence="1">Leaf</tissue>
    </source>
</reference>
<dbReference type="Proteomes" id="UP000265520">
    <property type="component" value="Unassembled WGS sequence"/>
</dbReference>
<evidence type="ECO:0000313" key="1">
    <source>
        <dbReference type="EMBL" id="MCI66938.1"/>
    </source>
</evidence>